<dbReference type="PRINTS" id="PR00320">
    <property type="entry name" value="GPROTEINBRPT"/>
</dbReference>
<dbReference type="PROSITE" id="PS00678">
    <property type="entry name" value="WD_REPEATS_1"/>
    <property type="match status" value="1"/>
</dbReference>
<dbReference type="InterPro" id="IPR029055">
    <property type="entry name" value="Ntn_hydrolases_N"/>
</dbReference>
<keyword evidence="1 5" id="KW-0853">WD repeat</keyword>
<feature type="region of interest" description="Disordered" evidence="7">
    <location>
        <begin position="17"/>
        <end position="89"/>
    </location>
</feature>
<dbReference type="GO" id="GO:0006751">
    <property type="term" value="P:glutathione catabolic process"/>
    <property type="evidence" value="ECO:0007669"/>
    <property type="project" value="UniProtKB-UniRule"/>
</dbReference>
<evidence type="ECO:0000256" key="5">
    <source>
        <dbReference type="PROSITE-ProRule" id="PRU00221"/>
    </source>
</evidence>
<feature type="binding site" evidence="4">
    <location>
        <position position="626"/>
    </location>
    <ligand>
        <name>L-glutamate</name>
        <dbReference type="ChEBI" id="CHEBI:29985"/>
    </ligand>
</feature>
<feature type="compositionally biased region" description="Basic and acidic residues" evidence="7">
    <location>
        <begin position="24"/>
        <end position="49"/>
    </location>
</feature>
<evidence type="ECO:0000256" key="2">
    <source>
        <dbReference type="ARBA" id="ARBA00022737"/>
    </source>
</evidence>
<feature type="repeat" description="WD" evidence="5">
    <location>
        <begin position="1051"/>
        <end position="1093"/>
    </location>
</feature>
<evidence type="ECO:0000256" key="7">
    <source>
        <dbReference type="SAM" id="MobiDB-lite"/>
    </source>
</evidence>
<dbReference type="InterPro" id="IPR020472">
    <property type="entry name" value="WD40_PAC1"/>
</dbReference>
<dbReference type="SUPFAM" id="SSF50978">
    <property type="entry name" value="WD40 repeat-like"/>
    <property type="match status" value="1"/>
</dbReference>
<evidence type="ECO:0000256" key="4">
    <source>
        <dbReference type="PIRSR" id="PIRSR600101-2"/>
    </source>
</evidence>
<protein>
    <recommendedName>
        <fullName evidence="6">Glutathione hydrolase</fullName>
        <ecNumber evidence="6">2.3.2.2</ecNumber>
        <ecNumber evidence="6">3.4.19.13</ecNumber>
    </recommendedName>
    <alternativeName>
        <fullName evidence="6">Gamma-glutamyltransferase</fullName>
    </alternativeName>
    <alternativeName>
        <fullName evidence="6">Gamma-glutamyltranspeptidase</fullName>
    </alternativeName>
</protein>
<dbReference type="InterPro" id="IPR001680">
    <property type="entry name" value="WD40_rpt"/>
</dbReference>
<dbReference type="GO" id="GO:0036374">
    <property type="term" value="F:glutathione hydrolase activity"/>
    <property type="evidence" value="ECO:0007669"/>
    <property type="project" value="UniProtKB-UniRule"/>
</dbReference>
<accession>A0A8H2WDE5</accession>
<comment type="function">
    <text evidence="6">Cleaves the gamma-glutamyl peptide bond of glutathione and glutathione conjugates.</text>
</comment>
<feature type="repeat" description="WD" evidence="5">
    <location>
        <begin position="1094"/>
        <end position="1135"/>
    </location>
</feature>
<dbReference type="CDD" id="cd00200">
    <property type="entry name" value="WD40"/>
    <property type="match status" value="1"/>
</dbReference>
<dbReference type="InterPro" id="IPR000101">
    <property type="entry name" value="GGT_peptidase"/>
</dbReference>
<feature type="binding site" evidence="4">
    <location>
        <begin position="551"/>
        <end position="553"/>
    </location>
    <ligand>
        <name>L-glutamate</name>
        <dbReference type="ChEBI" id="CHEBI:29985"/>
    </ligand>
</feature>
<sequence>MAAGAVKPAVSYAAVVAKGTSASSHHDPDSPSHSSPERTSPKGKARDSRVNFADSSAPNERTALLRQQRSSGSGHEGNGEQSDDDNDENRGFVARAKRALGFGKGERDTLPLYAEDGHTQRPVRLSGGLGALLGLILIAILVAGALLVRSGNHDTGPSPNPPTPAYPIPSGGTSGPRNPAYLIKADHGAVASEAKVCSQIGVDVLKDGGNAIDAAIASNLCVGTVNPFSAGIGGGGFMVIRIPPSSPTSNSTVHTIDFRETAPTGSNSSMFVKSPLLSKFGGLSVAVPGEIRGLQAAHSQFGRLPWSRLFEPSIQLANGGWEVTAELDRRLKIFGKGWMENDKDWSPIFAPGGKLLKQGDWIKRENFSYTLSSIANEGADGSIAASLISKIQATGGIMTLEDLESYKVIERPALKSTYQGRHVYTTHAPSSGPVLIHVLNALERFGSGPNAHDQVAMQKEGGLWWHRVTEALKFGSAARTRLGDPAFGNNHKLMAEIPTKKFGKNVSSRITDDTTHTPDYYKPVYDVQIDHGTTHTSAADAEGFAIALTSSVNLIWGSRVMDPATGVILNDVMDDFSTPGLPNAFGLWPSPWNYPEAGKRQVSSMAPTIMEHTSGNFYLALGGSGGSRIFGAIIQAVVNLDRGMNISGAIEAPRVHDQLFPTLVSIESGFGHKEIEALKQRGHNTSVFDINLGVAEIQAVTQDEDGHISGEWQRLEDDDDHERQGLTGQRRWKGKSKEVDYPDTGLTSIDEERAQVNGASKSYPPLSDDVAEEREVAENLKRWENAERLRRKAARESKTHSTSSVPNPLTELTRRASQALFRRSTGSGRGSVTILRTDSPTALDDLERGSGQLSRAHTDSTPRNPFRDSAGVASDVALVSPATADPFKPSGSPKERQRSDSTSTITGGITPVQPIPKRHTLETLDSSFLGSQDRAQAPTPRPIDLPSTPAPQHAYEGGGAVPARMSGPEGMRIRRSAAYVQEEEEELEREKRDGRWWTDWLCGLKERRDPSGQLHVTRLLSLVLATIFMSQKSARQQKQPASAPRKLHCKLENHRGPVHVATYAKGEAKYVLTGGQDRTIRLWNPDSGSEIKKYEGHGYEVLSISVAHDNARFASGGGDRSVYLWNVTAGVTERRMPGHLGKINAVAFNADASVLASGSYDSSVRLWDLKAQNRTPIQVLGEAKDSITCIHIGAAEVITGSVDGHVRTYDVRMGELRSDFIGPPISSISLSTDNQTLLVCTLDSKLRLMDRANGQMLNTFSGHVSNDYRTHACFGYGEGSVLCGDEQGKIWEWDLLDAKAVAPDPPKVHDKVITWVEHHPLAAGEMVSASADGVVKVWRAE</sequence>
<keyword evidence="2" id="KW-0677">Repeat</keyword>
<evidence type="ECO:0000256" key="3">
    <source>
        <dbReference type="PIRSR" id="PIRSR600101-1"/>
    </source>
</evidence>
<keyword evidence="8" id="KW-1133">Transmembrane helix</keyword>
<feature type="compositionally biased region" description="Pro residues" evidence="7">
    <location>
        <begin position="158"/>
        <end position="167"/>
    </location>
</feature>
<evidence type="ECO:0000313" key="9">
    <source>
        <dbReference type="EMBL" id="CAE6357257.1"/>
    </source>
</evidence>
<feature type="region of interest" description="Disordered" evidence="7">
    <location>
        <begin position="931"/>
        <end position="967"/>
    </location>
</feature>
<feature type="binding site" evidence="4">
    <location>
        <begin position="603"/>
        <end position="604"/>
    </location>
    <ligand>
        <name>L-glutamate</name>
        <dbReference type="ChEBI" id="CHEBI:29985"/>
    </ligand>
</feature>
<dbReference type="PROSITE" id="PS50294">
    <property type="entry name" value="WD_REPEATS_REGION"/>
    <property type="match status" value="4"/>
</dbReference>
<dbReference type="PANTHER" id="PTHR11686">
    <property type="entry name" value="GAMMA GLUTAMYL TRANSPEPTIDASE"/>
    <property type="match status" value="1"/>
</dbReference>
<evidence type="ECO:0000256" key="6">
    <source>
        <dbReference type="RuleBase" id="RU368068"/>
    </source>
</evidence>
<feature type="region of interest" description="Disordered" evidence="7">
    <location>
        <begin position="153"/>
        <end position="173"/>
    </location>
</feature>
<dbReference type="PROSITE" id="PS50082">
    <property type="entry name" value="WD_REPEATS_2"/>
    <property type="match status" value="4"/>
</dbReference>
<feature type="binding site" evidence="4">
    <location>
        <position position="575"/>
    </location>
    <ligand>
        <name>L-glutamate</name>
        <dbReference type="ChEBI" id="CHEBI:29985"/>
    </ligand>
</feature>
<dbReference type="Gene3D" id="3.60.20.40">
    <property type="match status" value="1"/>
</dbReference>
<dbReference type="FunFam" id="1.10.246.130:FF:000001">
    <property type="entry name" value="Gamma-glutamyltransferase 5 isoform 1"/>
    <property type="match status" value="1"/>
</dbReference>
<organism evidence="9 10">
    <name type="scientific">Rhizoctonia solani</name>
    <dbReference type="NCBI Taxonomy" id="456999"/>
    <lineage>
        <taxon>Eukaryota</taxon>
        <taxon>Fungi</taxon>
        <taxon>Dikarya</taxon>
        <taxon>Basidiomycota</taxon>
        <taxon>Agaricomycotina</taxon>
        <taxon>Agaricomycetes</taxon>
        <taxon>Cantharellales</taxon>
        <taxon>Ceratobasidiaceae</taxon>
        <taxon>Rhizoctonia</taxon>
    </lineage>
</organism>
<comment type="catalytic activity">
    <reaction evidence="6">
        <text>an S-substituted glutathione + H2O = an S-substituted L-cysteinylglycine + L-glutamate</text>
        <dbReference type="Rhea" id="RHEA:59468"/>
        <dbReference type="ChEBI" id="CHEBI:15377"/>
        <dbReference type="ChEBI" id="CHEBI:29985"/>
        <dbReference type="ChEBI" id="CHEBI:90779"/>
        <dbReference type="ChEBI" id="CHEBI:143103"/>
        <dbReference type="EC" id="3.4.19.13"/>
    </reaction>
</comment>
<feature type="active site" description="Nucleophile" evidence="3">
    <location>
        <position position="533"/>
    </location>
</feature>
<evidence type="ECO:0000256" key="1">
    <source>
        <dbReference type="ARBA" id="ARBA00022574"/>
    </source>
</evidence>
<feature type="repeat" description="WD" evidence="5">
    <location>
        <begin position="1136"/>
        <end position="1177"/>
    </location>
</feature>
<keyword evidence="8" id="KW-0472">Membrane</keyword>
<dbReference type="Gene3D" id="2.130.10.10">
    <property type="entry name" value="YVTN repeat-like/Quinoprotein amine dehydrogenase"/>
    <property type="match status" value="1"/>
</dbReference>
<dbReference type="EC" id="3.4.19.13" evidence="6"/>
<keyword evidence="6" id="KW-0012">Acyltransferase</keyword>
<dbReference type="EC" id="2.3.2.2" evidence="6"/>
<dbReference type="InterPro" id="IPR036322">
    <property type="entry name" value="WD40_repeat_dom_sf"/>
</dbReference>
<feature type="binding site" evidence="4">
    <location>
        <position position="259"/>
    </location>
    <ligand>
        <name>L-glutamate</name>
        <dbReference type="ChEBI" id="CHEBI:29985"/>
    </ligand>
</feature>
<comment type="catalytic activity">
    <reaction evidence="6">
        <text>an N-terminal (5-L-glutamyl)-[peptide] + an alpha-amino acid = 5-L-glutamyl amino acid + an N-terminal L-alpha-aminoacyl-[peptide]</text>
        <dbReference type="Rhea" id="RHEA:23904"/>
        <dbReference type="Rhea" id="RHEA-COMP:9780"/>
        <dbReference type="Rhea" id="RHEA-COMP:9795"/>
        <dbReference type="ChEBI" id="CHEBI:77644"/>
        <dbReference type="ChEBI" id="CHEBI:78597"/>
        <dbReference type="ChEBI" id="CHEBI:78599"/>
        <dbReference type="ChEBI" id="CHEBI:78608"/>
        <dbReference type="EC" id="2.3.2.2"/>
    </reaction>
</comment>
<dbReference type="EMBL" id="CAJMWQ010000415">
    <property type="protein sequence ID" value="CAE6357257.1"/>
    <property type="molecule type" value="Genomic_DNA"/>
</dbReference>
<dbReference type="Proteomes" id="UP000663826">
    <property type="component" value="Unassembled WGS sequence"/>
</dbReference>
<comment type="catalytic activity">
    <reaction evidence="6">
        <text>glutathione + H2O = L-cysteinylglycine + L-glutamate</text>
        <dbReference type="Rhea" id="RHEA:28807"/>
        <dbReference type="ChEBI" id="CHEBI:15377"/>
        <dbReference type="ChEBI" id="CHEBI:29985"/>
        <dbReference type="ChEBI" id="CHEBI:57925"/>
        <dbReference type="ChEBI" id="CHEBI:61694"/>
        <dbReference type="EC" id="3.4.19.13"/>
    </reaction>
</comment>
<dbReference type="GO" id="GO:0103068">
    <property type="term" value="F:leukotriene C4 gamma-glutamyl transferase activity"/>
    <property type="evidence" value="ECO:0007669"/>
    <property type="project" value="UniProtKB-EC"/>
</dbReference>
<evidence type="ECO:0000256" key="8">
    <source>
        <dbReference type="SAM" id="Phobius"/>
    </source>
</evidence>
<dbReference type="SUPFAM" id="SSF56235">
    <property type="entry name" value="N-terminal nucleophile aminohydrolases (Ntn hydrolases)"/>
    <property type="match status" value="1"/>
</dbReference>
<dbReference type="SMART" id="SM00320">
    <property type="entry name" value="WD40"/>
    <property type="match status" value="7"/>
</dbReference>
<dbReference type="Pfam" id="PF00400">
    <property type="entry name" value="WD40"/>
    <property type="match status" value="3"/>
</dbReference>
<dbReference type="GO" id="GO:0005886">
    <property type="term" value="C:plasma membrane"/>
    <property type="evidence" value="ECO:0007669"/>
    <property type="project" value="TreeGrafter"/>
</dbReference>
<comment type="caution">
    <text evidence="9">The sequence shown here is derived from an EMBL/GenBank/DDBJ whole genome shotgun (WGS) entry which is preliminary data.</text>
</comment>
<dbReference type="InterPro" id="IPR015943">
    <property type="entry name" value="WD40/YVTN_repeat-like_dom_sf"/>
</dbReference>
<feature type="region of interest" description="Disordered" evidence="7">
    <location>
        <begin position="791"/>
        <end position="919"/>
    </location>
</feature>
<dbReference type="GO" id="GO:0000324">
    <property type="term" value="C:fungal-type vacuole"/>
    <property type="evidence" value="ECO:0007669"/>
    <property type="project" value="TreeGrafter"/>
</dbReference>
<feature type="compositionally biased region" description="Polar residues" evidence="7">
    <location>
        <begin position="53"/>
        <end position="73"/>
    </location>
</feature>
<feature type="region of interest" description="Disordered" evidence="7">
    <location>
        <begin position="714"/>
        <end position="745"/>
    </location>
</feature>
<dbReference type="PRINTS" id="PR01210">
    <property type="entry name" value="GGTRANSPTASE"/>
</dbReference>
<dbReference type="InterPro" id="IPR043138">
    <property type="entry name" value="GGT_lsub"/>
</dbReference>
<dbReference type="PANTHER" id="PTHR11686:SF9">
    <property type="entry name" value="RE13973P"/>
    <property type="match status" value="1"/>
</dbReference>
<feature type="repeat" description="WD" evidence="5">
    <location>
        <begin position="1326"/>
        <end position="1341"/>
    </location>
</feature>
<dbReference type="InterPro" id="IPR019775">
    <property type="entry name" value="WD40_repeat_CS"/>
</dbReference>
<keyword evidence="8" id="KW-0812">Transmembrane</keyword>
<dbReference type="InterPro" id="IPR043137">
    <property type="entry name" value="GGT_ssub_C"/>
</dbReference>
<proteinExistence type="predicted"/>
<dbReference type="NCBIfam" id="TIGR00066">
    <property type="entry name" value="g_glut_trans"/>
    <property type="match status" value="1"/>
</dbReference>
<reference evidence="9" key="1">
    <citation type="submission" date="2021-01" db="EMBL/GenBank/DDBJ databases">
        <authorList>
            <person name="Kaushik A."/>
        </authorList>
    </citation>
    <scope>NUCLEOTIDE SEQUENCE</scope>
    <source>
        <strain evidence="9">AG1-1B</strain>
    </source>
</reference>
<feature type="compositionally biased region" description="Low complexity" evidence="7">
    <location>
        <begin position="901"/>
        <end position="910"/>
    </location>
</feature>
<feature type="transmembrane region" description="Helical" evidence="8">
    <location>
        <begin position="129"/>
        <end position="148"/>
    </location>
</feature>
<dbReference type="Gene3D" id="1.10.246.130">
    <property type="match status" value="1"/>
</dbReference>
<dbReference type="Pfam" id="PF01019">
    <property type="entry name" value="G_glu_transpept"/>
    <property type="match status" value="1"/>
</dbReference>
<gene>
    <name evidence="9" type="ORF">RDB_LOCUS9851</name>
</gene>
<keyword evidence="6" id="KW-0378">Hydrolase</keyword>
<keyword evidence="6" id="KW-0808">Transferase</keyword>
<name>A0A8H2WDE5_9AGAM</name>
<comment type="pathway">
    <text evidence="6">Sulfur metabolism; glutathione metabolism.</text>
</comment>
<evidence type="ECO:0000313" key="10">
    <source>
        <dbReference type="Proteomes" id="UP000663826"/>
    </source>
</evidence>
<feature type="compositionally biased region" description="Polar residues" evidence="7">
    <location>
        <begin position="851"/>
        <end position="863"/>
    </location>
</feature>